<feature type="compositionally biased region" description="Polar residues" evidence="1">
    <location>
        <begin position="1"/>
        <end position="14"/>
    </location>
</feature>
<dbReference type="InterPro" id="IPR011659">
    <property type="entry name" value="WD40"/>
</dbReference>
<dbReference type="PANTHER" id="PTHR32161:SF8">
    <property type="entry name" value="DPP6 N-TERMINAL DOMAIN-LIKE PROTEIN"/>
    <property type="match status" value="1"/>
</dbReference>
<keyword evidence="3" id="KW-1185">Reference proteome</keyword>
<reference evidence="2" key="1">
    <citation type="submission" date="2015-04" db="UniProtKB">
        <authorList>
            <consortium name="EnsemblPlants"/>
        </authorList>
    </citation>
    <scope>IDENTIFICATION</scope>
    <source>
        <strain evidence="2">SL10</strain>
    </source>
</reference>
<dbReference type="HOGENOM" id="CLU_011311_0_0_1"/>
<proteinExistence type="predicted"/>
<dbReference type="InterPro" id="IPR011042">
    <property type="entry name" value="6-blade_b-propeller_TolB-like"/>
</dbReference>
<dbReference type="Gene3D" id="2.120.10.30">
    <property type="entry name" value="TolB, C-terminal domain"/>
    <property type="match status" value="1"/>
</dbReference>
<dbReference type="PANTHER" id="PTHR32161">
    <property type="entry name" value="DPP6 N-TERMINAL DOMAIN-LIKE PROTEIN"/>
    <property type="match status" value="1"/>
</dbReference>
<dbReference type="Proteomes" id="UP000006591">
    <property type="component" value="Chromosome 4"/>
</dbReference>
<dbReference type="SUPFAM" id="SSF69304">
    <property type="entry name" value="Tricorn protease N-terminal domain"/>
    <property type="match status" value="1"/>
</dbReference>
<sequence length="445" mass="48344">MSRTCALTSTSSAPLTGPGGRLPSMTAASRAGPTRPSSSSTARIATVGTSVEAASVERITPRGFHAFTPAASPGAPGLVAVATRLAGSDYRHIEVIDMSDDKNAYFEVTRPVAPRVHRFNPFISLDGARVGYHRCWGRGNGDSPLLLENIKSPGPADTFSLFRIDGSFPPSRTTARRSRSSGCRGYLLRERLPDVVGLEEERRDIHTSIGPDFAIESTEVDVVAISLGDDDDKTISMKKLTVGDENNAFPSPPPDGKWLVFRSGRSGAQEPDGEAGGIRRLTEGPWSDTMCNWSPHDEWIAFASDRHAPGSGSFAIYMVHPNGTGLRRVVHSGDGGRTNHPWFSSDFKSLVFTSDYAAVSAEPVSNPHHYQPYGEIYTVDIDGSNIRRLTHNSFEDGTPSWTPYFLDPRDVGETLQASGRCAFQDCHWLNIEDAQPEELIYGKSC</sequence>
<reference evidence="2" key="2">
    <citation type="submission" date="2018-04" db="EMBL/GenBank/DDBJ databases">
        <title>OnivRS2 (Oryza nivara Reference Sequence Version 2).</title>
        <authorList>
            <person name="Zhang J."/>
            <person name="Kudrna D."/>
            <person name="Lee S."/>
            <person name="Talag J."/>
            <person name="Rajasekar S."/>
            <person name="Welchert J."/>
            <person name="Hsing Y.-I."/>
            <person name="Wing R.A."/>
        </authorList>
    </citation>
    <scope>NUCLEOTIDE SEQUENCE [LARGE SCALE GENOMIC DNA]</scope>
    <source>
        <strain evidence="2">SL10</strain>
    </source>
</reference>
<feature type="region of interest" description="Disordered" evidence="1">
    <location>
        <begin position="1"/>
        <end position="44"/>
    </location>
</feature>
<protein>
    <recommendedName>
        <fullName evidence="4">Dipeptidylpeptidase IV N-terminal domain-containing protein</fullName>
    </recommendedName>
</protein>
<evidence type="ECO:0000313" key="3">
    <source>
        <dbReference type="Proteomes" id="UP000006591"/>
    </source>
</evidence>
<feature type="compositionally biased region" description="Polar residues" evidence="1">
    <location>
        <begin position="35"/>
        <end position="44"/>
    </location>
</feature>
<organism evidence="2">
    <name type="scientific">Oryza nivara</name>
    <name type="common">Indian wild rice</name>
    <name type="synonym">Oryza sativa f. spontanea</name>
    <dbReference type="NCBI Taxonomy" id="4536"/>
    <lineage>
        <taxon>Eukaryota</taxon>
        <taxon>Viridiplantae</taxon>
        <taxon>Streptophyta</taxon>
        <taxon>Embryophyta</taxon>
        <taxon>Tracheophyta</taxon>
        <taxon>Spermatophyta</taxon>
        <taxon>Magnoliopsida</taxon>
        <taxon>Liliopsida</taxon>
        <taxon>Poales</taxon>
        <taxon>Poaceae</taxon>
        <taxon>BOP clade</taxon>
        <taxon>Oryzoideae</taxon>
        <taxon>Oryzeae</taxon>
        <taxon>Oryzinae</taxon>
        <taxon>Oryza</taxon>
    </lineage>
</organism>
<dbReference type="STRING" id="4536.A0A0E0H4Q4"/>
<evidence type="ECO:0000256" key="1">
    <source>
        <dbReference type="SAM" id="MobiDB-lite"/>
    </source>
</evidence>
<dbReference type="Pfam" id="PF07676">
    <property type="entry name" value="PD40"/>
    <property type="match status" value="2"/>
</dbReference>
<evidence type="ECO:0000313" key="2">
    <source>
        <dbReference type="EnsemblPlants" id="ONIVA04G21100.1"/>
    </source>
</evidence>
<dbReference type="OMA" id="PHDEWIA"/>
<evidence type="ECO:0008006" key="4">
    <source>
        <dbReference type="Google" id="ProtNLM"/>
    </source>
</evidence>
<dbReference type="Gramene" id="ONIVA04G21100.1">
    <property type="protein sequence ID" value="ONIVA04G21100.1"/>
    <property type="gene ID" value="ONIVA04G21100"/>
</dbReference>
<dbReference type="EnsemblPlants" id="ONIVA04G21100.1">
    <property type="protein sequence ID" value="ONIVA04G21100.1"/>
    <property type="gene ID" value="ONIVA04G21100"/>
</dbReference>
<dbReference type="AlphaFoldDB" id="A0A0E0H4Q4"/>
<dbReference type="eggNOG" id="ENOG502QPTW">
    <property type="taxonomic scope" value="Eukaryota"/>
</dbReference>
<accession>A0A0E0H4Q4</accession>
<name>A0A0E0H4Q4_ORYNI</name>